<organism evidence="1 2">
    <name type="scientific">Micromonospora thermarum</name>
    <dbReference type="NCBI Taxonomy" id="2720024"/>
    <lineage>
        <taxon>Bacteria</taxon>
        <taxon>Bacillati</taxon>
        <taxon>Actinomycetota</taxon>
        <taxon>Actinomycetes</taxon>
        <taxon>Micromonosporales</taxon>
        <taxon>Micromonosporaceae</taxon>
        <taxon>Micromonospora</taxon>
    </lineage>
</organism>
<dbReference type="EMBL" id="JAATEO010000018">
    <property type="protein sequence ID" value="NJP33700.1"/>
    <property type="molecule type" value="Genomic_DNA"/>
</dbReference>
<dbReference type="Proteomes" id="UP000783871">
    <property type="component" value="Unassembled WGS sequence"/>
</dbReference>
<accession>A0ABX0Z775</accession>
<gene>
    <name evidence="1" type="ORF">HCJ94_17350</name>
</gene>
<evidence type="ECO:0000313" key="1">
    <source>
        <dbReference type="EMBL" id="NJP33700.1"/>
    </source>
</evidence>
<evidence type="ECO:0000313" key="2">
    <source>
        <dbReference type="Proteomes" id="UP000783871"/>
    </source>
</evidence>
<name>A0ABX0Z775_9ACTN</name>
<reference evidence="1 2" key="1">
    <citation type="submission" date="2020-03" db="EMBL/GenBank/DDBJ databases">
        <title>WGS of actinomycetes isolated from Thailand.</title>
        <authorList>
            <person name="Thawai C."/>
        </authorList>
    </citation>
    <scope>NUCLEOTIDE SEQUENCE [LARGE SCALE GENOMIC DNA]</scope>
    <source>
        <strain evidence="1 2">HSS6-12</strain>
    </source>
</reference>
<proteinExistence type="predicted"/>
<sequence>MNRYTAAGVLADMRDGRRVVVLAETPHLARLAFAEVAAHALPGERIRRARGGERITAIGGRGCVAFGVSGSDRFRGLTADVVVFDAHAPSPDALAAAVPMVATGGDVIRP</sequence>
<protein>
    <submittedName>
        <fullName evidence="1">Uncharacterized protein</fullName>
    </submittedName>
</protein>
<comment type="caution">
    <text evidence="1">The sequence shown here is derived from an EMBL/GenBank/DDBJ whole genome shotgun (WGS) entry which is preliminary data.</text>
</comment>
<keyword evidence="2" id="KW-1185">Reference proteome</keyword>
<dbReference type="RefSeq" id="WP_168002070.1">
    <property type="nucleotide sequence ID" value="NZ_JAATEO010000018.1"/>
</dbReference>